<dbReference type="InterPro" id="IPR001775">
    <property type="entry name" value="GspD/PilQ"/>
</dbReference>
<proteinExistence type="inferred from homology"/>
<sequence>MKLYIKFLISFLTLMFLFSCAQKTVEVKHINEIKEFKIAKIKDEYKAELLMNYKSDVKVFYGKEPYKLTILVPDCSVSSELLNFKYTDDNIKSVLIYKDRYGANVEILLNKDVRYKYNVKDNKVLLTFLPLTVEEKEIGKTLDYTAPLTEDILVGSKLLDIENSSDSSNLLFKIKLNGVVRYDYGYLDNDYLYVDLFDVKNVSEKKYLKYNKGIIRYVKIGEYYPPQKVRLLIKLIHPITVFAAQDRNYLILSNNFESLPKEQKYLVGIETISVKTFQSIIVKTTGRINFTKKIVNGNLLVIFDDDVKILNRVKNIINFSEKSPFKYLKIVNYEGKTAILIIPNGYEVYANVETAPEGILISGSFENFSKATVKFSKGLELLESREDKKKVSKIDLITLNIKDMDVREAIKLIYFGRKKNLVFGNGVSGKATLFVKDIPYTQALEIILKENNLVKIEDDNLVWILTKQRYSAMKAEEIKKIKEKEAIKKVEPLVTETVPVNFSEASAFTAIIKSVLSERGKLEINSRTNSFVITDIKSSIDKARELLKELDKKTPQVTIEARIVEVLDTNNLNLGIQWGGNYNVNSTSVNFPNTITINGNTGSTGISGSGYIVNLPVGTPAGALALSLGNLSRTFNLDVALSALESQNKVRTISSPRITTLNNQEAEIKSGGTAIIVPTGDNTETQEVDVGIKLKIKPHITQNGMVFLDIEVEKSSLGSVTANTATTEEKKAKTQVLLENGETTVIGGIYEDEKSEVYQGVPFLSKIPILGALFRAKSNTTTKKELLVFITPKIVE</sequence>
<feature type="domain" description="Type II/III secretion system secretin-like" evidence="9">
    <location>
        <begin position="643"/>
        <end position="796"/>
    </location>
</feature>
<dbReference type="InterPro" id="IPR051808">
    <property type="entry name" value="Type_IV_pilus_biogenesis"/>
</dbReference>
<evidence type="ECO:0000313" key="12">
    <source>
        <dbReference type="Proteomes" id="UP000322876"/>
    </source>
</evidence>
<dbReference type="PANTHER" id="PTHR30604:SF1">
    <property type="entry name" value="DNA UTILIZATION PROTEIN HOFQ"/>
    <property type="match status" value="1"/>
</dbReference>
<name>A0A5A8F2R7_9BACT</name>
<dbReference type="GO" id="GO:0009306">
    <property type="term" value="P:protein secretion"/>
    <property type="evidence" value="ECO:0007669"/>
    <property type="project" value="InterPro"/>
</dbReference>
<feature type="signal peptide" evidence="8">
    <location>
        <begin position="1"/>
        <end position="21"/>
    </location>
</feature>
<dbReference type="PROSITE" id="PS51257">
    <property type="entry name" value="PROKAR_LIPOPROTEIN"/>
    <property type="match status" value="1"/>
</dbReference>
<dbReference type="AlphaFoldDB" id="A0A5A8F2R7"/>
<accession>A0A5A8F2R7</accession>
<comment type="similarity">
    <text evidence="6">Belongs to the bacterial secretin family.</text>
</comment>
<dbReference type="RefSeq" id="WP_149265982.1">
    <property type="nucleotide sequence ID" value="NZ_VFJB01000004.1"/>
</dbReference>
<keyword evidence="5" id="KW-0998">Cell outer membrane</keyword>
<feature type="chain" id="PRO_5022710450" evidence="8">
    <location>
        <begin position="22"/>
        <end position="796"/>
    </location>
</feature>
<dbReference type="Proteomes" id="UP000322876">
    <property type="component" value="Unassembled WGS sequence"/>
</dbReference>
<dbReference type="EMBL" id="VFJB01000004">
    <property type="protein sequence ID" value="KAA0258425.1"/>
    <property type="molecule type" value="Genomic_DNA"/>
</dbReference>
<dbReference type="OrthoDB" id="9775455at2"/>
<comment type="caution">
    <text evidence="11">The sequence shown here is derived from an EMBL/GenBank/DDBJ whole genome shotgun (WGS) entry which is preliminary data.</text>
</comment>
<comment type="subcellular location">
    <subcellularLocation>
        <location evidence="7">Cell outer membrane</location>
    </subcellularLocation>
    <subcellularLocation>
        <location evidence="1">Membrane</location>
    </subcellularLocation>
</comment>
<evidence type="ECO:0000256" key="1">
    <source>
        <dbReference type="ARBA" id="ARBA00004370"/>
    </source>
</evidence>
<dbReference type="InterPro" id="IPR038591">
    <property type="entry name" value="NolW-like_sf"/>
</dbReference>
<dbReference type="Gene3D" id="3.30.1370.130">
    <property type="match status" value="1"/>
</dbReference>
<evidence type="ECO:0000256" key="2">
    <source>
        <dbReference type="ARBA" id="ARBA00022448"/>
    </source>
</evidence>
<evidence type="ECO:0000256" key="5">
    <source>
        <dbReference type="ARBA" id="ARBA00023237"/>
    </source>
</evidence>
<protein>
    <submittedName>
        <fullName evidence="11">Type IV pilus secretin PilQ</fullName>
    </submittedName>
</protein>
<evidence type="ECO:0000259" key="9">
    <source>
        <dbReference type="Pfam" id="PF00263"/>
    </source>
</evidence>
<feature type="domain" description="NolW-like" evidence="10">
    <location>
        <begin position="495"/>
        <end position="556"/>
    </location>
</feature>
<dbReference type="NCBIfam" id="TIGR02515">
    <property type="entry name" value="IV_pilus_PilQ"/>
    <property type="match status" value="1"/>
</dbReference>
<dbReference type="Pfam" id="PF03958">
    <property type="entry name" value="Secretin_N"/>
    <property type="match status" value="1"/>
</dbReference>
<keyword evidence="2 7" id="KW-0813">Transport</keyword>
<dbReference type="GO" id="GO:0009279">
    <property type="term" value="C:cell outer membrane"/>
    <property type="evidence" value="ECO:0007669"/>
    <property type="project" value="UniProtKB-SubCell"/>
</dbReference>
<dbReference type="InterPro" id="IPR013355">
    <property type="entry name" value="Pilus_4_PilQ"/>
</dbReference>
<evidence type="ECO:0000256" key="8">
    <source>
        <dbReference type="SAM" id="SignalP"/>
    </source>
</evidence>
<keyword evidence="4" id="KW-0472">Membrane</keyword>
<evidence type="ECO:0000259" key="10">
    <source>
        <dbReference type="Pfam" id="PF03958"/>
    </source>
</evidence>
<evidence type="ECO:0000256" key="6">
    <source>
        <dbReference type="RuleBase" id="RU004003"/>
    </source>
</evidence>
<evidence type="ECO:0000256" key="3">
    <source>
        <dbReference type="ARBA" id="ARBA00022729"/>
    </source>
</evidence>
<evidence type="ECO:0000313" key="11">
    <source>
        <dbReference type="EMBL" id="KAA0258425.1"/>
    </source>
</evidence>
<evidence type="ECO:0000256" key="7">
    <source>
        <dbReference type="RuleBase" id="RU004004"/>
    </source>
</evidence>
<dbReference type="InterPro" id="IPR005644">
    <property type="entry name" value="NolW-like"/>
</dbReference>
<dbReference type="Gene3D" id="3.30.1370.120">
    <property type="match status" value="1"/>
</dbReference>
<dbReference type="PANTHER" id="PTHR30604">
    <property type="entry name" value="PROTEIN TRANSPORT PROTEIN HOFQ"/>
    <property type="match status" value="1"/>
</dbReference>
<gene>
    <name evidence="11" type="primary">pilQ</name>
    <name evidence="11" type="ORF">FHQ18_04500</name>
</gene>
<reference evidence="11 12" key="1">
    <citation type="submission" date="2019-06" db="EMBL/GenBank/DDBJ databases">
        <title>Genomic insights into carbon and energy metabolism of Deferribacter autotrophicus revealed new metabolic traits in the phylum Deferribacteres.</title>
        <authorList>
            <person name="Slobodkin A.I."/>
            <person name="Slobodkina G.B."/>
            <person name="Allioux M."/>
            <person name="Alain K."/>
            <person name="Jebbar M."/>
            <person name="Shadrin V."/>
            <person name="Kublanov I.V."/>
            <person name="Toshchakov S.V."/>
            <person name="Bonch-Osmolovskaya E.A."/>
        </authorList>
    </citation>
    <scope>NUCLEOTIDE SEQUENCE [LARGE SCALE GENOMIC DNA]</scope>
    <source>
        <strain evidence="11 12">SL50</strain>
    </source>
</reference>
<evidence type="ECO:0000256" key="4">
    <source>
        <dbReference type="ARBA" id="ARBA00023136"/>
    </source>
</evidence>
<organism evidence="11 12">
    <name type="scientific">Deferribacter autotrophicus</name>
    <dbReference type="NCBI Taxonomy" id="500465"/>
    <lineage>
        <taxon>Bacteria</taxon>
        <taxon>Pseudomonadati</taxon>
        <taxon>Deferribacterota</taxon>
        <taxon>Deferribacteres</taxon>
        <taxon>Deferribacterales</taxon>
        <taxon>Deferribacteraceae</taxon>
        <taxon>Deferribacter</taxon>
    </lineage>
</organism>
<keyword evidence="12" id="KW-1185">Reference proteome</keyword>
<dbReference type="Pfam" id="PF00263">
    <property type="entry name" value="Secretin"/>
    <property type="match status" value="1"/>
</dbReference>
<keyword evidence="3 8" id="KW-0732">Signal</keyword>
<dbReference type="InterPro" id="IPR004846">
    <property type="entry name" value="T2SS/T3SS_dom"/>
</dbReference>
<dbReference type="PRINTS" id="PR00811">
    <property type="entry name" value="BCTERIALGSPD"/>
</dbReference>